<sequence>MSRTDPDPHATTDGVPPGGRVDRFFGVTARGSTIGREVRGGLVTFVAMAYIVVLNPLIIGTVPDSTGTYLGGGDAPDLPAVAAVTALVAAVMTILMGLVGRFPLGLAAGLGLNAFIAYGVASLPGMTWPMAMGLVVLEGLVILVLVLTGFRRAVLRAVPRQLKTAISVGIGLFLTLVGLVNAGFVRAPVGGGTPLELGVGGSLRGWPTVVFVVGLLVTVVLVVRGVRGALLIGVVVATALALVVQAVFDVGGQAPDGSNPTGFGLTVPEAPAAWLAWPDLGLLGQVSLVGAFAAVGAVTAVLVVFTLVVADFFDTMGTMVAVGAEGGLLDEEGNPLGSQRILLVDSLAAVAGGAASASSATSFVESAAGVGDGARTGLASVVTGAAFLVAVVASPLVSLVPYEAASPALVVVGFLMMSQVTGIRWDDPGVALPAFLTIVLMPFSYSITVGIGAGFLTYVLLAVARGRAREVHPLLWVVAAAFLLYFTIGPVQDWLTGAA</sequence>
<reference evidence="8 9" key="1">
    <citation type="submission" date="2020-05" db="EMBL/GenBank/DDBJ databases">
        <title>MicrobeNet Type strains.</title>
        <authorList>
            <person name="Nicholson A.C."/>
        </authorList>
    </citation>
    <scope>NUCLEOTIDE SEQUENCE [LARGE SCALE GENOMIC DNA]</scope>
    <source>
        <strain evidence="8 9">JCM 14547</strain>
    </source>
</reference>
<name>A0A849BJ58_9ACTN</name>
<evidence type="ECO:0000256" key="1">
    <source>
        <dbReference type="ARBA" id="ARBA00004127"/>
    </source>
</evidence>
<dbReference type="EMBL" id="JABEMA010000117">
    <property type="protein sequence ID" value="NNH23259.1"/>
    <property type="molecule type" value="Genomic_DNA"/>
</dbReference>
<proteinExistence type="inferred from homology"/>
<feature type="transmembrane region" description="Helical" evidence="7">
    <location>
        <begin position="342"/>
        <end position="364"/>
    </location>
</feature>
<keyword evidence="6 7" id="KW-0472">Membrane</keyword>
<feature type="transmembrane region" description="Helical" evidence="7">
    <location>
        <begin position="376"/>
        <end position="397"/>
    </location>
</feature>
<protein>
    <submittedName>
        <fullName evidence="8">NCS2 family permease</fullName>
    </submittedName>
</protein>
<feature type="transmembrane region" description="Helical" evidence="7">
    <location>
        <begin position="79"/>
        <end position="99"/>
    </location>
</feature>
<feature type="transmembrane region" description="Helical" evidence="7">
    <location>
        <begin position="205"/>
        <end position="223"/>
    </location>
</feature>
<feature type="transmembrane region" description="Helical" evidence="7">
    <location>
        <begin position="130"/>
        <end position="150"/>
    </location>
</feature>
<comment type="caution">
    <text evidence="8">The sequence shown here is derived from an EMBL/GenBank/DDBJ whole genome shotgun (WGS) entry which is preliminary data.</text>
</comment>
<dbReference type="AlphaFoldDB" id="A0A849BJ58"/>
<gene>
    <name evidence="8" type="ORF">HLB09_09170</name>
</gene>
<dbReference type="GO" id="GO:0005886">
    <property type="term" value="C:plasma membrane"/>
    <property type="evidence" value="ECO:0007669"/>
    <property type="project" value="TreeGrafter"/>
</dbReference>
<feature type="transmembrane region" description="Helical" evidence="7">
    <location>
        <begin position="230"/>
        <end position="248"/>
    </location>
</feature>
<keyword evidence="4 7" id="KW-0812">Transmembrane</keyword>
<dbReference type="GO" id="GO:0012505">
    <property type="term" value="C:endomembrane system"/>
    <property type="evidence" value="ECO:0007669"/>
    <property type="project" value="UniProtKB-SubCell"/>
</dbReference>
<dbReference type="GO" id="GO:0005345">
    <property type="term" value="F:purine nucleobase transmembrane transporter activity"/>
    <property type="evidence" value="ECO:0007669"/>
    <property type="project" value="TreeGrafter"/>
</dbReference>
<feature type="transmembrane region" description="Helical" evidence="7">
    <location>
        <begin position="404"/>
        <end position="423"/>
    </location>
</feature>
<feature type="transmembrane region" description="Helical" evidence="7">
    <location>
        <begin position="435"/>
        <end position="461"/>
    </location>
</feature>
<organism evidence="8 9">
    <name type="scientific">Pseudokineococcus marinus</name>
    <dbReference type="NCBI Taxonomy" id="351215"/>
    <lineage>
        <taxon>Bacteria</taxon>
        <taxon>Bacillati</taxon>
        <taxon>Actinomycetota</taxon>
        <taxon>Actinomycetes</taxon>
        <taxon>Kineosporiales</taxon>
        <taxon>Kineosporiaceae</taxon>
        <taxon>Pseudokineococcus</taxon>
    </lineage>
</organism>
<feature type="transmembrane region" description="Helical" evidence="7">
    <location>
        <begin position="288"/>
        <end position="310"/>
    </location>
</feature>
<evidence type="ECO:0000313" key="9">
    <source>
        <dbReference type="Proteomes" id="UP000555552"/>
    </source>
</evidence>
<evidence type="ECO:0000256" key="6">
    <source>
        <dbReference type="ARBA" id="ARBA00023136"/>
    </source>
</evidence>
<dbReference type="Pfam" id="PF00860">
    <property type="entry name" value="Xan_ur_permease"/>
    <property type="match status" value="1"/>
</dbReference>
<comment type="similarity">
    <text evidence="2">Belongs to the nucleobase:cation symporter-2 (NCS2) (TC 2.A.40) family. Azg-like subfamily.</text>
</comment>
<dbReference type="InterPro" id="IPR006043">
    <property type="entry name" value="NCS2"/>
</dbReference>
<keyword evidence="9" id="KW-1185">Reference proteome</keyword>
<evidence type="ECO:0000256" key="2">
    <source>
        <dbReference type="ARBA" id="ARBA00005697"/>
    </source>
</evidence>
<evidence type="ECO:0000256" key="5">
    <source>
        <dbReference type="ARBA" id="ARBA00022989"/>
    </source>
</evidence>
<keyword evidence="3" id="KW-0813">Transport</keyword>
<feature type="transmembrane region" description="Helical" evidence="7">
    <location>
        <begin position="473"/>
        <end position="491"/>
    </location>
</feature>
<dbReference type="PANTHER" id="PTHR43337:SF1">
    <property type="entry name" value="XANTHINE_URACIL PERMEASE C887.17-RELATED"/>
    <property type="match status" value="1"/>
</dbReference>
<dbReference type="PANTHER" id="PTHR43337">
    <property type="entry name" value="XANTHINE/URACIL PERMEASE C887.17-RELATED"/>
    <property type="match status" value="1"/>
</dbReference>
<evidence type="ECO:0000256" key="4">
    <source>
        <dbReference type="ARBA" id="ARBA00022692"/>
    </source>
</evidence>
<feature type="transmembrane region" description="Helical" evidence="7">
    <location>
        <begin position="162"/>
        <end position="185"/>
    </location>
</feature>
<evidence type="ECO:0000313" key="8">
    <source>
        <dbReference type="EMBL" id="NNH23259.1"/>
    </source>
</evidence>
<keyword evidence="5 7" id="KW-1133">Transmembrane helix</keyword>
<comment type="subcellular location">
    <subcellularLocation>
        <location evidence="1">Endomembrane system</location>
        <topology evidence="1">Multi-pass membrane protein</topology>
    </subcellularLocation>
</comment>
<feature type="transmembrane region" description="Helical" evidence="7">
    <location>
        <begin position="106"/>
        <end position="124"/>
    </location>
</feature>
<dbReference type="RefSeq" id="WP_171203081.1">
    <property type="nucleotide sequence ID" value="NZ_BAAANP010000013.1"/>
</dbReference>
<evidence type="ECO:0000256" key="7">
    <source>
        <dbReference type="SAM" id="Phobius"/>
    </source>
</evidence>
<feature type="transmembrane region" description="Helical" evidence="7">
    <location>
        <begin position="40"/>
        <end position="59"/>
    </location>
</feature>
<dbReference type="Proteomes" id="UP000555552">
    <property type="component" value="Unassembled WGS sequence"/>
</dbReference>
<evidence type="ECO:0000256" key="3">
    <source>
        <dbReference type="ARBA" id="ARBA00022448"/>
    </source>
</evidence>
<dbReference type="InterPro" id="IPR045018">
    <property type="entry name" value="Azg-like"/>
</dbReference>
<accession>A0A849BJ58</accession>